<sequence length="279" mass="32803">MKIYLLLFITLLLVCISCKSIKVREIPILDATQPFSGKIEKIHITQYTYPLEGVLQDTLKETGTILFDKNNKIIQHSEQDEYNNTELILDPKNRYFKSVITKNKNSNIFRSDFTYDKNGNILKFSSYKNDKLVHSNESKYDSKGNIIEKSSSDYAESGKVRNRLDKWSYNYKLNYYIVQSNDNTNAGNQLYVKRSFDKNGFITKEEIVNNKEEVVGTRISYDYDEKGNLMKKCLLGKDETPYDITLYKNILDEKGNIVVREKYWNNKLIEKIYNKIIYR</sequence>
<evidence type="ECO:0008006" key="3">
    <source>
        <dbReference type="Google" id="ProtNLM"/>
    </source>
</evidence>
<accession>A0A135WFL9</accession>
<comment type="caution">
    <text evidence="1">The sequence shown here is derived from an EMBL/GenBank/DDBJ whole genome shotgun (WGS) entry which is preliminary data.</text>
</comment>
<dbReference type="Gene3D" id="2.180.10.10">
    <property type="entry name" value="RHS repeat-associated core"/>
    <property type="match status" value="1"/>
</dbReference>
<name>A0A135WFL9_9FLAO</name>
<dbReference type="RefSeq" id="WP_062652006.1">
    <property type="nucleotide sequence ID" value="NZ_LPUR01000011.1"/>
</dbReference>
<dbReference type="AlphaFoldDB" id="A0A135WFL9"/>
<proteinExistence type="predicted"/>
<gene>
    <name evidence="1" type="ORF">AU378_14280</name>
</gene>
<dbReference type="OrthoDB" id="1197496at2"/>
<reference evidence="2" key="1">
    <citation type="submission" date="2015-12" db="EMBL/GenBank/DDBJ databases">
        <title>Genome sequence of a biocontrol rhizobacterium Chryseobacterium kwangjuense strain KJ1R5 isolated from pepper (Capsicum annuum L.).</title>
        <authorList>
            <person name="Jeong J.-J."/>
            <person name="Park H."/>
            <person name="Mannaa M."/>
            <person name="Sang M.K."/>
            <person name="Choi I.-G."/>
            <person name="Kim K.D."/>
        </authorList>
    </citation>
    <scope>NUCLEOTIDE SEQUENCE [LARGE SCALE GENOMIC DNA]</scope>
    <source>
        <strain evidence="2">KJ1R5</strain>
    </source>
</reference>
<evidence type="ECO:0000313" key="2">
    <source>
        <dbReference type="Proteomes" id="UP000070513"/>
    </source>
</evidence>
<evidence type="ECO:0000313" key="1">
    <source>
        <dbReference type="EMBL" id="KXH83552.1"/>
    </source>
</evidence>
<organism evidence="1 2">
    <name type="scientific">Chryseobacterium kwangjuense</name>
    <dbReference type="NCBI Taxonomy" id="267125"/>
    <lineage>
        <taxon>Bacteria</taxon>
        <taxon>Pseudomonadati</taxon>
        <taxon>Bacteroidota</taxon>
        <taxon>Flavobacteriia</taxon>
        <taxon>Flavobacteriales</taxon>
        <taxon>Weeksellaceae</taxon>
        <taxon>Chryseobacterium group</taxon>
        <taxon>Chryseobacterium</taxon>
    </lineage>
</organism>
<dbReference type="Proteomes" id="UP000070513">
    <property type="component" value="Unassembled WGS sequence"/>
</dbReference>
<protein>
    <recommendedName>
        <fullName evidence="3">Sugar-binding protein</fullName>
    </recommendedName>
</protein>
<reference evidence="1 2" key="2">
    <citation type="journal article" date="2016" name="Genome Announc.">
        <title>Draft Genome Sequence of a Biocontrol Rhizobacterium, Chryseobacterium kwangjuense Strain KJ1R5, Isolated from Pepper (Capsicum annuum).</title>
        <authorList>
            <person name="Jeong J.J."/>
            <person name="Park H."/>
            <person name="Park B.H."/>
            <person name="Mannaa M."/>
            <person name="Sang M.K."/>
            <person name="Choi I.G."/>
            <person name="Kim K.D."/>
        </authorList>
    </citation>
    <scope>NUCLEOTIDE SEQUENCE [LARGE SCALE GENOMIC DNA]</scope>
    <source>
        <strain evidence="1 2">KJ1R5</strain>
    </source>
</reference>
<dbReference type="EMBL" id="LPUR01000011">
    <property type="protein sequence ID" value="KXH83552.1"/>
    <property type="molecule type" value="Genomic_DNA"/>
</dbReference>